<protein>
    <submittedName>
        <fullName evidence="2">Nucleotidyltransferase domain-containing protein</fullName>
    </submittedName>
</protein>
<organism evidence="2 3">
    <name type="scientific">Vasconcelosia minhoensis LEGE 07310</name>
    <dbReference type="NCBI Taxonomy" id="915328"/>
    <lineage>
        <taxon>Bacteria</taxon>
        <taxon>Bacillati</taxon>
        <taxon>Cyanobacteriota</taxon>
        <taxon>Cyanophyceae</taxon>
        <taxon>Nodosilineales</taxon>
        <taxon>Cymatolegaceae</taxon>
        <taxon>Vasconcelosia</taxon>
        <taxon>Vasconcelosia minhoensis</taxon>
    </lineage>
</organism>
<dbReference type="Pfam" id="PF18765">
    <property type="entry name" value="Polbeta"/>
    <property type="match status" value="1"/>
</dbReference>
<comment type="caution">
    <text evidence="2">The sequence shown here is derived from an EMBL/GenBank/DDBJ whole genome shotgun (WGS) entry which is preliminary data.</text>
</comment>
<dbReference type="InterPro" id="IPR052548">
    <property type="entry name" value="Type_VII_TA_antitoxin"/>
</dbReference>
<keyword evidence="3" id="KW-1185">Reference proteome</keyword>
<accession>A0A8J7AJX5</accession>
<evidence type="ECO:0000313" key="3">
    <source>
        <dbReference type="Proteomes" id="UP000636505"/>
    </source>
</evidence>
<gene>
    <name evidence="2" type="ORF">IQ241_16930</name>
</gene>
<dbReference type="RefSeq" id="WP_193909353.1">
    <property type="nucleotide sequence ID" value="NZ_JADEXG010000043.1"/>
</dbReference>
<name>A0A8J7AJX5_9CYAN</name>
<evidence type="ECO:0000259" key="1">
    <source>
        <dbReference type="Pfam" id="PF18765"/>
    </source>
</evidence>
<reference evidence="2" key="1">
    <citation type="submission" date="2020-10" db="EMBL/GenBank/DDBJ databases">
        <authorList>
            <person name="Castelo-Branco R."/>
            <person name="Eusebio N."/>
            <person name="Adriana R."/>
            <person name="Vieira A."/>
            <person name="Brugerolle De Fraissinette N."/>
            <person name="Rezende De Castro R."/>
            <person name="Schneider M.P."/>
            <person name="Vasconcelos V."/>
            <person name="Leao P.N."/>
        </authorList>
    </citation>
    <scope>NUCLEOTIDE SEQUENCE</scope>
    <source>
        <strain evidence="2">LEGE 07310</strain>
    </source>
</reference>
<proteinExistence type="predicted"/>
<feature type="domain" description="Polymerase beta nucleotidyltransferase" evidence="1">
    <location>
        <begin position="22"/>
        <end position="83"/>
    </location>
</feature>
<dbReference type="PANTHER" id="PTHR33933:SF1">
    <property type="entry name" value="PROTEIN ADENYLYLTRANSFERASE MNTA-RELATED"/>
    <property type="match status" value="1"/>
</dbReference>
<dbReference type="InterPro" id="IPR041633">
    <property type="entry name" value="Polbeta"/>
</dbReference>
<dbReference type="Proteomes" id="UP000636505">
    <property type="component" value="Unassembled WGS sequence"/>
</dbReference>
<dbReference type="Gene3D" id="3.30.460.10">
    <property type="entry name" value="Beta Polymerase, domain 2"/>
    <property type="match status" value="1"/>
</dbReference>
<dbReference type="CDD" id="cd05403">
    <property type="entry name" value="NT_KNTase_like"/>
    <property type="match status" value="1"/>
</dbReference>
<dbReference type="EMBL" id="JADEXG010000043">
    <property type="protein sequence ID" value="MBE9078958.1"/>
    <property type="molecule type" value="Genomic_DNA"/>
</dbReference>
<dbReference type="AlphaFoldDB" id="A0A8J7AJX5"/>
<sequence>MQIIADLPLKENDRLAIEAAVDLLLNQFPVEQVILYGSKVSGQDTEESDIDLLVLTRRPLTWQERNTITDTLFDQELVYDVVISTLIVTRTEWMTGPYSLLPIHDEIDRHGVAA</sequence>
<evidence type="ECO:0000313" key="2">
    <source>
        <dbReference type="EMBL" id="MBE9078958.1"/>
    </source>
</evidence>
<dbReference type="InterPro" id="IPR043519">
    <property type="entry name" value="NT_sf"/>
</dbReference>
<dbReference type="SUPFAM" id="SSF81301">
    <property type="entry name" value="Nucleotidyltransferase"/>
    <property type="match status" value="1"/>
</dbReference>
<dbReference type="PANTHER" id="PTHR33933">
    <property type="entry name" value="NUCLEOTIDYLTRANSFERASE"/>
    <property type="match status" value="1"/>
</dbReference>